<proteinExistence type="predicted"/>
<name>A0A0C2RG45_9BACL</name>
<keyword evidence="4" id="KW-0378">Hydrolase</keyword>
<evidence type="ECO:0000256" key="1">
    <source>
        <dbReference type="ARBA" id="ARBA00022485"/>
    </source>
</evidence>
<dbReference type="RefSeq" id="WP_041056010.1">
    <property type="nucleotide sequence ID" value="NZ_JXRR01000010.1"/>
</dbReference>
<keyword evidence="5" id="KW-0408">Iron</keyword>
<evidence type="ECO:0000259" key="8">
    <source>
        <dbReference type="SMART" id="SM00986"/>
    </source>
</evidence>
<dbReference type="Proteomes" id="UP000031972">
    <property type="component" value="Unassembled WGS sequence"/>
</dbReference>
<evidence type="ECO:0000313" key="9">
    <source>
        <dbReference type="EMBL" id="KIL49160.1"/>
    </source>
</evidence>
<protein>
    <submittedName>
        <fullName evidence="9">Uracil-DNA glycosylase</fullName>
    </submittedName>
</protein>
<dbReference type="PANTHER" id="PTHR33693:SF1">
    <property type="entry name" value="TYPE-4 URACIL-DNA GLYCOSYLASE"/>
    <property type="match status" value="1"/>
</dbReference>
<dbReference type="AlphaFoldDB" id="A0A0C2RG45"/>
<dbReference type="PATRIC" id="fig|220754.4.peg.1217"/>
<organism evidence="9 10">
    <name type="scientific">Jeotgalibacillus campisalis</name>
    <dbReference type="NCBI Taxonomy" id="220754"/>
    <lineage>
        <taxon>Bacteria</taxon>
        <taxon>Bacillati</taxon>
        <taxon>Bacillota</taxon>
        <taxon>Bacilli</taxon>
        <taxon>Bacillales</taxon>
        <taxon>Caryophanaceae</taxon>
        <taxon>Jeotgalibacillus</taxon>
    </lineage>
</organism>
<keyword evidence="2" id="KW-0479">Metal-binding</keyword>
<dbReference type="EMBL" id="JXRR01000010">
    <property type="protein sequence ID" value="KIL49160.1"/>
    <property type="molecule type" value="Genomic_DNA"/>
</dbReference>
<dbReference type="PANTHER" id="PTHR33693">
    <property type="entry name" value="TYPE-5 URACIL-DNA GLYCOSYLASE"/>
    <property type="match status" value="1"/>
</dbReference>
<dbReference type="SUPFAM" id="SSF52141">
    <property type="entry name" value="Uracil-DNA glycosylase-like"/>
    <property type="match status" value="1"/>
</dbReference>
<keyword evidence="3" id="KW-0227">DNA damage</keyword>
<dbReference type="CDD" id="cd10030">
    <property type="entry name" value="UDG-F4_TTUDGA_SPO1dp_like"/>
    <property type="match status" value="1"/>
</dbReference>
<keyword evidence="10" id="KW-1185">Reference proteome</keyword>
<keyword evidence="1" id="KW-0004">4Fe-4S</keyword>
<dbReference type="GO" id="GO:0046872">
    <property type="term" value="F:metal ion binding"/>
    <property type="evidence" value="ECO:0007669"/>
    <property type="project" value="UniProtKB-KW"/>
</dbReference>
<evidence type="ECO:0000256" key="7">
    <source>
        <dbReference type="ARBA" id="ARBA00023204"/>
    </source>
</evidence>
<evidence type="ECO:0000256" key="5">
    <source>
        <dbReference type="ARBA" id="ARBA00023004"/>
    </source>
</evidence>
<reference evidence="9 10" key="1">
    <citation type="submission" date="2015-01" db="EMBL/GenBank/DDBJ databases">
        <title>Jeotgalibacillus campisalis genome sequencing.</title>
        <authorList>
            <person name="Goh K.M."/>
            <person name="Chan K.-G."/>
            <person name="Yaakop A.S."/>
            <person name="Ee R."/>
            <person name="Gan H.M."/>
            <person name="Chan C.S."/>
        </authorList>
    </citation>
    <scope>NUCLEOTIDE SEQUENCE [LARGE SCALE GENOMIC DNA]</scope>
    <source>
        <strain evidence="9 10">SF-57</strain>
    </source>
</reference>
<accession>A0A0C2RG45</accession>
<dbReference type="Pfam" id="PF03167">
    <property type="entry name" value="UDG"/>
    <property type="match status" value="1"/>
</dbReference>
<keyword evidence="7" id="KW-0234">DNA repair</keyword>
<comment type="caution">
    <text evidence="9">The sequence shown here is derived from an EMBL/GenBank/DDBJ whole genome shotgun (WGS) entry which is preliminary data.</text>
</comment>
<sequence length="214" mass="24752">MRIPEELAEWGKKKIEPYPAEGFVYGGGPQNPVLMLVGEAPGETEIHNGIPFSGRAGKELMLFLDRAGLKREDVYITSAVRSRPFKWREKKERSGEIILKKYNRTPNEKEIRAHAPILDWEVEHVNPQIIMTLGNIGLKRLAGKAIKIADVHGELLKQPVQRYNEDGTYSWTKKDFLLFPTYHPASIFYNRKLLETIHRDFDRLADHIREIKHL</sequence>
<evidence type="ECO:0000256" key="2">
    <source>
        <dbReference type="ARBA" id="ARBA00022723"/>
    </source>
</evidence>
<dbReference type="SMART" id="SM00987">
    <property type="entry name" value="UreE_C"/>
    <property type="match status" value="1"/>
</dbReference>
<dbReference type="GO" id="GO:0097506">
    <property type="term" value="F:deaminated base DNA N-glycosylase activity"/>
    <property type="evidence" value="ECO:0007669"/>
    <property type="project" value="UniProtKB-ARBA"/>
</dbReference>
<evidence type="ECO:0000256" key="4">
    <source>
        <dbReference type="ARBA" id="ARBA00022801"/>
    </source>
</evidence>
<feature type="domain" description="Uracil-DNA glycosylase-like" evidence="8">
    <location>
        <begin position="25"/>
        <end position="202"/>
    </location>
</feature>
<dbReference type="SMART" id="SM00986">
    <property type="entry name" value="UDG"/>
    <property type="match status" value="1"/>
</dbReference>
<dbReference type="GO" id="GO:0051539">
    <property type="term" value="F:4 iron, 4 sulfur cluster binding"/>
    <property type="evidence" value="ECO:0007669"/>
    <property type="project" value="UniProtKB-KW"/>
</dbReference>
<dbReference type="InterPro" id="IPR036895">
    <property type="entry name" value="Uracil-DNA_glycosylase-like_sf"/>
</dbReference>
<gene>
    <name evidence="9" type="ORF">KR50_11950</name>
</gene>
<dbReference type="InterPro" id="IPR005122">
    <property type="entry name" value="Uracil-DNA_glycosylase-like"/>
</dbReference>
<keyword evidence="6" id="KW-0411">Iron-sulfur</keyword>
<evidence type="ECO:0000313" key="10">
    <source>
        <dbReference type="Proteomes" id="UP000031972"/>
    </source>
</evidence>
<evidence type="ECO:0000256" key="3">
    <source>
        <dbReference type="ARBA" id="ARBA00022763"/>
    </source>
</evidence>
<evidence type="ECO:0000256" key="6">
    <source>
        <dbReference type="ARBA" id="ARBA00023014"/>
    </source>
</evidence>
<dbReference type="InterPro" id="IPR051536">
    <property type="entry name" value="UDG_Type-4/5"/>
</dbReference>
<dbReference type="OrthoDB" id="5290748at2"/>
<dbReference type="Gene3D" id="3.40.470.10">
    <property type="entry name" value="Uracil-DNA glycosylase-like domain"/>
    <property type="match status" value="1"/>
</dbReference>
<dbReference type="GO" id="GO:0006281">
    <property type="term" value="P:DNA repair"/>
    <property type="evidence" value="ECO:0007669"/>
    <property type="project" value="UniProtKB-KW"/>
</dbReference>